<feature type="transmembrane region" description="Helical" evidence="6">
    <location>
        <begin position="310"/>
        <end position="328"/>
    </location>
</feature>
<evidence type="ECO:0000259" key="7">
    <source>
        <dbReference type="Pfam" id="PF01957"/>
    </source>
</evidence>
<dbReference type="InterPro" id="IPR029045">
    <property type="entry name" value="ClpP/crotonase-like_dom_sf"/>
</dbReference>
<organism evidence="9 10">
    <name type="scientific">Variovorax defluvii</name>
    <dbReference type="NCBI Taxonomy" id="913761"/>
    <lineage>
        <taxon>Bacteria</taxon>
        <taxon>Pseudomonadati</taxon>
        <taxon>Pseudomonadota</taxon>
        <taxon>Betaproteobacteria</taxon>
        <taxon>Burkholderiales</taxon>
        <taxon>Comamonadaceae</taxon>
        <taxon>Variovorax</taxon>
    </lineage>
</organism>
<dbReference type="CDD" id="cd07020">
    <property type="entry name" value="Clp_protease_NfeD_1"/>
    <property type="match status" value="1"/>
</dbReference>
<dbReference type="Proteomes" id="UP001500975">
    <property type="component" value="Unassembled WGS sequence"/>
</dbReference>
<comment type="caution">
    <text evidence="9">The sequence shown here is derived from an EMBL/GenBank/DDBJ whole genome shotgun (WGS) entry which is preliminary data.</text>
</comment>
<keyword evidence="2 6" id="KW-0812">Transmembrane</keyword>
<feature type="transmembrane region" description="Helical" evidence="6">
    <location>
        <begin position="389"/>
        <end position="410"/>
    </location>
</feature>
<protein>
    <submittedName>
        <fullName evidence="9">Nodulation protein NfeD</fullName>
    </submittedName>
</protein>
<feature type="transmembrane region" description="Helical" evidence="6">
    <location>
        <begin position="334"/>
        <end position="351"/>
    </location>
</feature>
<evidence type="ECO:0000313" key="9">
    <source>
        <dbReference type="EMBL" id="GAA4352622.1"/>
    </source>
</evidence>
<dbReference type="InterPro" id="IPR012340">
    <property type="entry name" value="NA-bd_OB-fold"/>
</dbReference>
<evidence type="ECO:0000313" key="10">
    <source>
        <dbReference type="Proteomes" id="UP001500975"/>
    </source>
</evidence>
<name>A0ABP8I7E3_9BURK</name>
<evidence type="ECO:0000259" key="8">
    <source>
        <dbReference type="Pfam" id="PF24961"/>
    </source>
</evidence>
<reference evidence="10" key="1">
    <citation type="journal article" date="2019" name="Int. J. Syst. Evol. Microbiol.">
        <title>The Global Catalogue of Microorganisms (GCM) 10K type strain sequencing project: providing services to taxonomists for standard genome sequencing and annotation.</title>
        <authorList>
            <consortium name="The Broad Institute Genomics Platform"/>
            <consortium name="The Broad Institute Genome Sequencing Center for Infectious Disease"/>
            <person name="Wu L."/>
            <person name="Ma J."/>
        </authorList>
    </citation>
    <scope>NUCLEOTIDE SEQUENCE [LARGE SCALE GENOMIC DNA]</scope>
    <source>
        <strain evidence="10">JCM 17804</strain>
    </source>
</reference>
<dbReference type="Pfam" id="PF24961">
    <property type="entry name" value="NfeD_membrane"/>
    <property type="match status" value="1"/>
</dbReference>
<sequence length="485" mass="49504">MRPAMAWLMALILLALWSTSAWGSGIRLGSGPAAHAAAGAQGTSPAASPSPTAPARHLVVLMEVDGAIGPAAADYVHRGLVRAAKKEARLVVLQLDTPGGLDVSVRRIVQDILASPVPVATFVAPGAARTAGTGVSVLHAGHVAAMTPQSHLGAAKPPVKGTPEAARPEPKPEGGPAETQGGAASDTPAAKRLSDASATIRELAELRGRNADWAAQALRGSASLSAQEARTKQVVNYVAQDVADLLMQVNGRDVAMERGTVRLATQRAQVLVIEADWRSRLLSVITEPSLALILLMIGIYGLLFELSSPGFVLPGVVGAVCLTVALFGLQMLPVNYAGLGLILVGVAFLVAEAFLPTFGALGLGGIAAFAFGAVLLIDNDAPGFGVPIWVVALSSAVSALFIIVVAGMAARTSKQPAASGGVTTLVGTSGELVEFADGEGVAHIEGDYWPVTGTGDLYPGRRVRVSGVQGVTLQVAPEGQEATRA</sequence>
<evidence type="ECO:0000256" key="1">
    <source>
        <dbReference type="ARBA" id="ARBA00004141"/>
    </source>
</evidence>
<dbReference type="PANTHER" id="PTHR33507:SF4">
    <property type="entry name" value="NODULATION COMPETITIVENESS PROTEIN NFED"/>
    <property type="match status" value="1"/>
</dbReference>
<feature type="region of interest" description="Disordered" evidence="5">
    <location>
        <begin position="149"/>
        <end position="194"/>
    </location>
</feature>
<dbReference type="PANTHER" id="PTHR33507">
    <property type="entry name" value="INNER MEMBRANE PROTEIN YBBJ"/>
    <property type="match status" value="1"/>
</dbReference>
<dbReference type="Gene3D" id="2.40.50.140">
    <property type="entry name" value="Nucleic acid-binding proteins"/>
    <property type="match status" value="1"/>
</dbReference>
<feature type="transmembrane region" description="Helical" evidence="6">
    <location>
        <begin position="281"/>
        <end position="303"/>
    </location>
</feature>
<evidence type="ECO:0000256" key="5">
    <source>
        <dbReference type="SAM" id="MobiDB-lite"/>
    </source>
</evidence>
<keyword evidence="3 6" id="KW-1133">Transmembrane helix</keyword>
<evidence type="ECO:0000256" key="6">
    <source>
        <dbReference type="SAM" id="Phobius"/>
    </source>
</evidence>
<comment type="subcellular location">
    <subcellularLocation>
        <location evidence="1">Membrane</location>
        <topology evidence="1">Multi-pass membrane protein</topology>
    </subcellularLocation>
</comment>
<feature type="domain" description="NfeD integral membrane" evidence="8">
    <location>
        <begin position="290"/>
        <end position="405"/>
    </location>
</feature>
<evidence type="ECO:0000256" key="4">
    <source>
        <dbReference type="ARBA" id="ARBA00023136"/>
    </source>
</evidence>
<dbReference type="EMBL" id="BAABGJ010000076">
    <property type="protein sequence ID" value="GAA4352622.1"/>
    <property type="molecule type" value="Genomic_DNA"/>
</dbReference>
<gene>
    <name evidence="9" type="ORF">GCM10023165_42110</name>
</gene>
<accession>A0ABP8I7E3</accession>
<dbReference type="InterPro" id="IPR056739">
    <property type="entry name" value="NfeD_membrane"/>
</dbReference>
<dbReference type="Pfam" id="PF01957">
    <property type="entry name" value="NfeD"/>
    <property type="match status" value="1"/>
</dbReference>
<dbReference type="Gene3D" id="3.90.226.10">
    <property type="entry name" value="2-enoyl-CoA Hydratase, Chain A, domain 1"/>
    <property type="match status" value="1"/>
</dbReference>
<dbReference type="SUPFAM" id="SSF141322">
    <property type="entry name" value="NfeD domain-like"/>
    <property type="match status" value="1"/>
</dbReference>
<dbReference type="InterPro" id="IPR052165">
    <property type="entry name" value="Membrane_assoc_protease"/>
</dbReference>
<evidence type="ECO:0000256" key="3">
    <source>
        <dbReference type="ARBA" id="ARBA00022989"/>
    </source>
</evidence>
<dbReference type="SUPFAM" id="SSF52096">
    <property type="entry name" value="ClpP/crotonase"/>
    <property type="match status" value="1"/>
</dbReference>
<keyword evidence="4 6" id="KW-0472">Membrane</keyword>
<feature type="domain" description="NfeD-like C-terminal" evidence="7">
    <location>
        <begin position="424"/>
        <end position="477"/>
    </location>
</feature>
<proteinExistence type="predicted"/>
<evidence type="ECO:0000256" key="2">
    <source>
        <dbReference type="ARBA" id="ARBA00022692"/>
    </source>
</evidence>
<dbReference type="InterPro" id="IPR002810">
    <property type="entry name" value="NfeD-like_C"/>
</dbReference>
<keyword evidence="10" id="KW-1185">Reference proteome</keyword>
<feature type="transmembrane region" description="Helical" evidence="6">
    <location>
        <begin position="358"/>
        <end position="377"/>
    </location>
</feature>